<dbReference type="InterPro" id="IPR017871">
    <property type="entry name" value="ABC_transporter-like_CS"/>
</dbReference>
<evidence type="ECO:0000256" key="8">
    <source>
        <dbReference type="ARBA" id="ARBA00022967"/>
    </source>
</evidence>
<dbReference type="STRING" id="152268.A6K24_01595"/>
<evidence type="ECO:0000256" key="9">
    <source>
        <dbReference type="ARBA" id="ARBA00023136"/>
    </source>
</evidence>
<name>A0A179TA31_9BACI</name>
<comment type="subcellular location">
    <subcellularLocation>
        <location evidence="1">Cell membrane</location>
        <topology evidence="1">Peripheral membrane protein</topology>
    </subcellularLocation>
</comment>
<evidence type="ECO:0000259" key="10">
    <source>
        <dbReference type="PROSITE" id="PS50893"/>
    </source>
</evidence>
<evidence type="ECO:0000256" key="7">
    <source>
        <dbReference type="ARBA" id="ARBA00022840"/>
    </source>
</evidence>
<keyword evidence="12" id="KW-1185">Reference proteome</keyword>
<evidence type="ECO:0000256" key="5">
    <source>
        <dbReference type="ARBA" id="ARBA00022737"/>
    </source>
</evidence>
<dbReference type="PANTHER" id="PTHR43790">
    <property type="entry name" value="CARBOHYDRATE TRANSPORT ATP-BINDING PROTEIN MG119-RELATED"/>
    <property type="match status" value="1"/>
</dbReference>
<accession>A0A179TA31</accession>
<dbReference type="GO" id="GO:0005886">
    <property type="term" value="C:plasma membrane"/>
    <property type="evidence" value="ECO:0007669"/>
    <property type="project" value="UniProtKB-SubCell"/>
</dbReference>
<dbReference type="PROSITE" id="PS50893">
    <property type="entry name" value="ABC_TRANSPORTER_2"/>
    <property type="match status" value="2"/>
</dbReference>
<dbReference type="Gene3D" id="3.40.50.300">
    <property type="entry name" value="P-loop containing nucleotide triphosphate hydrolases"/>
    <property type="match status" value="2"/>
</dbReference>
<evidence type="ECO:0000256" key="6">
    <source>
        <dbReference type="ARBA" id="ARBA00022741"/>
    </source>
</evidence>
<reference evidence="12" key="1">
    <citation type="submission" date="2016-04" db="EMBL/GenBank/DDBJ databases">
        <authorList>
            <person name="Lyu Z."/>
            <person name="Lyu W."/>
        </authorList>
    </citation>
    <scope>NUCLEOTIDE SEQUENCE [LARGE SCALE GENOMIC DNA]</scope>
    <source>
        <strain evidence="12">C44</strain>
    </source>
</reference>
<dbReference type="PROSITE" id="PS00211">
    <property type="entry name" value="ABC_TRANSPORTER_1"/>
    <property type="match status" value="1"/>
</dbReference>
<evidence type="ECO:0000256" key="1">
    <source>
        <dbReference type="ARBA" id="ARBA00004202"/>
    </source>
</evidence>
<proteinExistence type="predicted"/>
<evidence type="ECO:0000256" key="4">
    <source>
        <dbReference type="ARBA" id="ARBA00022597"/>
    </source>
</evidence>
<dbReference type="EMBL" id="LWSG01000001">
    <property type="protein sequence ID" value="OAS89272.1"/>
    <property type="molecule type" value="Genomic_DNA"/>
</dbReference>
<dbReference type="GO" id="GO:0016887">
    <property type="term" value="F:ATP hydrolysis activity"/>
    <property type="evidence" value="ECO:0007669"/>
    <property type="project" value="InterPro"/>
</dbReference>
<dbReference type="InterPro" id="IPR003439">
    <property type="entry name" value="ABC_transporter-like_ATP-bd"/>
</dbReference>
<dbReference type="FunFam" id="3.40.50.300:FF:000127">
    <property type="entry name" value="Ribose import ATP-binding protein RbsA"/>
    <property type="match status" value="1"/>
</dbReference>
<dbReference type="SMART" id="SM00382">
    <property type="entry name" value="AAA"/>
    <property type="match status" value="2"/>
</dbReference>
<sequence>MTELLRLENICKGFSGIPVLKNIDLDVRAGEVHVLLGENGAGKSTMIKIMTGSYIKDEGEMFWEGKKVNIQNPSDAMKLGIATIYQELNLIPELPVYENIFLGRELKRNGKYSFLNKKEMIRRSKEYLKRLGQEISPEALVSSLGVGQQQLVEIAKALTIDTKLIIMDEPTSSLSGSEAQQLLKTIIELRKQGIAIVYISHRLEELKQIGDRITILRDGNAIDTLEVKETSTDKMVQLMVGRKLKDKFPKESFKLGEEGLTVENLRLKGGINNVSFTAYQGQILGISGLVGAGRTEVARGIFGVDPVESGKVFVFGKEVKIKSPKDAIQAGLAFITENRKTEGLILDESLKNNMSIASLKNYKKGPFIQWEQIKKSSENYIQELQIRPSNTEKHARNLSGGNQQKVVIAKWLATQAKIFIFDEPTRGIDVGAKVEVYRLINSLVSDGAVVIIISSELPEILGICDRVLVMNEGEITADLLKEEANQEVIMKAATGGM</sequence>
<dbReference type="RefSeq" id="WP_066324660.1">
    <property type="nucleotide sequence ID" value="NZ_LWSG01000001.1"/>
</dbReference>
<feature type="domain" description="ABC transporter" evidence="10">
    <location>
        <begin position="5"/>
        <end position="243"/>
    </location>
</feature>
<dbReference type="InterPro" id="IPR027417">
    <property type="entry name" value="P-loop_NTPase"/>
</dbReference>
<keyword evidence="8" id="KW-1278">Translocase</keyword>
<feature type="domain" description="ABC transporter" evidence="10">
    <location>
        <begin position="255"/>
        <end position="497"/>
    </location>
</feature>
<comment type="caution">
    <text evidence="11">The sequence shown here is derived from an EMBL/GenBank/DDBJ whole genome shotgun (WGS) entry which is preliminary data.</text>
</comment>
<evidence type="ECO:0000313" key="12">
    <source>
        <dbReference type="Proteomes" id="UP000078534"/>
    </source>
</evidence>
<evidence type="ECO:0000256" key="2">
    <source>
        <dbReference type="ARBA" id="ARBA00022448"/>
    </source>
</evidence>
<keyword evidence="3" id="KW-1003">Cell membrane</keyword>
<evidence type="ECO:0000256" key="3">
    <source>
        <dbReference type="ARBA" id="ARBA00022475"/>
    </source>
</evidence>
<gene>
    <name evidence="11" type="ORF">A6K24_01595</name>
</gene>
<keyword evidence="4" id="KW-0762">Sugar transport</keyword>
<dbReference type="GO" id="GO:0005524">
    <property type="term" value="F:ATP binding"/>
    <property type="evidence" value="ECO:0007669"/>
    <property type="project" value="UniProtKB-KW"/>
</dbReference>
<keyword evidence="5" id="KW-0677">Repeat</keyword>
<evidence type="ECO:0000313" key="11">
    <source>
        <dbReference type="EMBL" id="OAS89272.1"/>
    </source>
</evidence>
<protein>
    <submittedName>
        <fullName evidence="11">D-xylose ABC transporter ATP-binding protein</fullName>
    </submittedName>
</protein>
<keyword evidence="2" id="KW-0813">Transport</keyword>
<dbReference type="PANTHER" id="PTHR43790:SF3">
    <property type="entry name" value="D-ALLOSE IMPORT ATP-BINDING PROTEIN ALSA-RELATED"/>
    <property type="match status" value="1"/>
</dbReference>
<keyword evidence="7 11" id="KW-0067">ATP-binding</keyword>
<dbReference type="OrthoDB" id="9771863at2"/>
<dbReference type="InterPro" id="IPR003593">
    <property type="entry name" value="AAA+_ATPase"/>
</dbReference>
<dbReference type="Pfam" id="PF00005">
    <property type="entry name" value="ABC_tran"/>
    <property type="match status" value="2"/>
</dbReference>
<dbReference type="Proteomes" id="UP000078534">
    <property type="component" value="Unassembled WGS sequence"/>
</dbReference>
<keyword evidence="6" id="KW-0547">Nucleotide-binding</keyword>
<dbReference type="InterPro" id="IPR050107">
    <property type="entry name" value="ABC_carbohydrate_import_ATPase"/>
</dbReference>
<dbReference type="CDD" id="cd03215">
    <property type="entry name" value="ABC_Carb_Monos_II"/>
    <property type="match status" value="1"/>
</dbReference>
<dbReference type="AlphaFoldDB" id="A0A179TA31"/>
<dbReference type="SUPFAM" id="SSF52540">
    <property type="entry name" value="P-loop containing nucleoside triphosphate hydrolases"/>
    <property type="match status" value="2"/>
</dbReference>
<keyword evidence="9" id="KW-0472">Membrane</keyword>
<organism evidence="11 12">
    <name type="scientific">Metabacillus litoralis</name>
    <dbReference type="NCBI Taxonomy" id="152268"/>
    <lineage>
        <taxon>Bacteria</taxon>
        <taxon>Bacillati</taxon>
        <taxon>Bacillota</taxon>
        <taxon>Bacilli</taxon>
        <taxon>Bacillales</taxon>
        <taxon>Bacillaceae</taxon>
        <taxon>Metabacillus</taxon>
    </lineage>
</organism>
<dbReference type="CDD" id="cd03216">
    <property type="entry name" value="ABC_Carb_Monos_I"/>
    <property type="match status" value="1"/>
</dbReference>